<dbReference type="Pfam" id="PF10974">
    <property type="entry name" value="DUF2804"/>
    <property type="match status" value="1"/>
</dbReference>
<accession>A0A7G1G2X1</accession>
<dbReference type="PANTHER" id="PTHR35868:SF3">
    <property type="entry name" value="DUF2804 DOMAIN-CONTAINING PROTEIN"/>
    <property type="match status" value="1"/>
</dbReference>
<dbReference type="InterPro" id="IPR021243">
    <property type="entry name" value="DUF2804"/>
</dbReference>
<dbReference type="Proteomes" id="UP000516361">
    <property type="component" value="Chromosome"/>
</dbReference>
<organism evidence="1 2">
    <name type="scientific">Tepiditoga spiralis</name>
    <dbReference type="NCBI Taxonomy" id="2108365"/>
    <lineage>
        <taxon>Bacteria</taxon>
        <taxon>Thermotogati</taxon>
        <taxon>Thermotogota</taxon>
        <taxon>Thermotogae</taxon>
        <taxon>Petrotogales</taxon>
        <taxon>Petrotogaceae</taxon>
        <taxon>Tepiditoga</taxon>
    </lineage>
</organism>
<sequence length="323" mass="38054">MKTLIKKRKKLCCENGNLNLETIGYEKYPHIISNLKGIRKKRFNFWTVKNDIFLFSIAIVDVDYTGKGILFFYDRVRKEYFEEVIEVPFAKNFKLSEFVYGNSSMKKGEYQISNEYIRNNAILKADTKKFKVDIEVKYPENVESLNLIVPWNNKKFHFTSKQNCLPAMGRINIEGRIYSFHIKNTLASFDYGRGIWPYKTFWNWASFSGFKDGEKFGINLGYGWTKGSGVNENCVFYDNKMYKLNDEVEFIYDKLDKEVIIKSSEVDIVFKTEYIREEKTNVVVLKSNLKQAIGSFSGIIKFKNKEIEFKDIFGIIEEHKARW</sequence>
<gene>
    <name evidence="1" type="ORF">OSSY52_08490</name>
</gene>
<dbReference type="RefSeq" id="WP_190615779.1">
    <property type="nucleotide sequence ID" value="NZ_AP018712.1"/>
</dbReference>
<keyword evidence="2" id="KW-1185">Reference proteome</keyword>
<proteinExistence type="predicted"/>
<name>A0A7G1G2X1_9BACT</name>
<evidence type="ECO:0000313" key="2">
    <source>
        <dbReference type="Proteomes" id="UP000516361"/>
    </source>
</evidence>
<dbReference type="KEGG" id="ocy:OSSY52_08490"/>
<dbReference type="AlphaFoldDB" id="A0A7G1G2X1"/>
<dbReference type="EMBL" id="AP018712">
    <property type="protein sequence ID" value="BBE30708.1"/>
    <property type="molecule type" value="Genomic_DNA"/>
</dbReference>
<evidence type="ECO:0000313" key="1">
    <source>
        <dbReference type="EMBL" id="BBE30708.1"/>
    </source>
</evidence>
<dbReference type="InParanoid" id="A0A7G1G2X1"/>
<evidence type="ECO:0008006" key="3">
    <source>
        <dbReference type="Google" id="ProtNLM"/>
    </source>
</evidence>
<dbReference type="PANTHER" id="PTHR35868">
    <property type="entry name" value="DUF2804 DOMAIN-CONTAINING PROTEIN-RELATED"/>
    <property type="match status" value="1"/>
</dbReference>
<protein>
    <recommendedName>
        <fullName evidence="3">DUF2804 domain-containing protein</fullName>
    </recommendedName>
</protein>
<reference evidence="1 2" key="1">
    <citation type="submission" date="2018-06" db="EMBL/GenBank/DDBJ databases">
        <title>Genome sequencing of Oceanotoga sp. sy52.</title>
        <authorList>
            <person name="Mori K."/>
        </authorList>
    </citation>
    <scope>NUCLEOTIDE SEQUENCE [LARGE SCALE GENOMIC DNA]</scope>
    <source>
        <strain evidence="2">sy52</strain>
    </source>
</reference>